<accession>B0DGG1</accession>
<dbReference type="STRING" id="486041.B0DGG1"/>
<dbReference type="OrthoDB" id="422086at2759"/>
<dbReference type="GO" id="GO:0004671">
    <property type="term" value="F:protein C-terminal S-isoprenylcysteine carboxyl O-methyltransferase activity"/>
    <property type="evidence" value="ECO:0007669"/>
    <property type="project" value="UniProtKB-EC"/>
</dbReference>
<comment type="caution">
    <text evidence="5">Lacks conserved residue(s) required for the propagation of feature annotation.</text>
</comment>
<keyword evidence="5" id="KW-0489">Methyltransferase</keyword>
<comment type="similarity">
    <text evidence="5">Belongs to the class VI-like SAM-binding methyltransferase superfamily. Isoprenylcysteine carboxyl methyltransferase family.</text>
</comment>
<evidence type="ECO:0000313" key="8">
    <source>
        <dbReference type="Proteomes" id="UP000001194"/>
    </source>
</evidence>
<dbReference type="InParanoid" id="B0DGG1"/>
<dbReference type="InterPro" id="IPR007269">
    <property type="entry name" value="ICMT_MeTrfase"/>
</dbReference>
<reference evidence="7 8" key="1">
    <citation type="journal article" date="2008" name="Nature">
        <title>The genome of Laccaria bicolor provides insights into mycorrhizal symbiosis.</title>
        <authorList>
            <person name="Martin F."/>
            <person name="Aerts A."/>
            <person name="Ahren D."/>
            <person name="Brun A."/>
            <person name="Danchin E.G.J."/>
            <person name="Duchaussoy F."/>
            <person name="Gibon J."/>
            <person name="Kohler A."/>
            <person name="Lindquist E."/>
            <person name="Pereda V."/>
            <person name="Salamov A."/>
            <person name="Shapiro H.J."/>
            <person name="Wuyts J."/>
            <person name="Blaudez D."/>
            <person name="Buee M."/>
            <person name="Brokstein P."/>
            <person name="Canbaeck B."/>
            <person name="Cohen D."/>
            <person name="Courty P.E."/>
            <person name="Coutinho P.M."/>
            <person name="Delaruelle C."/>
            <person name="Detter J.C."/>
            <person name="Deveau A."/>
            <person name="DiFazio S."/>
            <person name="Duplessis S."/>
            <person name="Fraissinet-Tachet L."/>
            <person name="Lucic E."/>
            <person name="Frey-Klett P."/>
            <person name="Fourrey C."/>
            <person name="Feussner I."/>
            <person name="Gay G."/>
            <person name="Grimwood J."/>
            <person name="Hoegger P.J."/>
            <person name="Jain P."/>
            <person name="Kilaru S."/>
            <person name="Labbe J."/>
            <person name="Lin Y.C."/>
            <person name="Legue V."/>
            <person name="Le Tacon F."/>
            <person name="Marmeisse R."/>
            <person name="Melayah D."/>
            <person name="Montanini B."/>
            <person name="Muratet M."/>
            <person name="Nehls U."/>
            <person name="Niculita-Hirzel H."/>
            <person name="Oudot-Le Secq M.P."/>
            <person name="Peter M."/>
            <person name="Quesneville H."/>
            <person name="Rajashekar B."/>
            <person name="Reich M."/>
            <person name="Rouhier N."/>
            <person name="Schmutz J."/>
            <person name="Yin T."/>
            <person name="Chalot M."/>
            <person name="Henrissat B."/>
            <person name="Kuees U."/>
            <person name="Lucas S."/>
            <person name="Van de Peer Y."/>
            <person name="Podila G.K."/>
            <person name="Polle A."/>
            <person name="Pukkila P.J."/>
            <person name="Richardson P.M."/>
            <person name="Rouze P."/>
            <person name="Sanders I.R."/>
            <person name="Stajich J.E."/>
            <person name="Tunlid A."/>
            <person name="Tuskan G."/>
            <person name="Grigoriev I.V."/>
        </authorList>
    </citation>
    <scope>NUCLEOTIDE SEQUENCE [LARGE SCALE GENOMIC DNA]</scope>
    <source>
        <strain evidence="8">S238N-H82 / ATCC MYA-4686</strain>
    </source>
</reference>
<evidence type="ECO:0000256" key="5">
    <source>
        <dbReference type="RuleBase" id="RU362022"/>
    </source>
</evidence>
<protein>
    <recommendedName>
        <fullName evidence="5">Protein-S-isoprenylcysteine O-methyltransferase</fullName>
        <ecNumber evidence="5">2.1.1.100</ecNumber>
    </recommendedName>
</protein>
<feature type="chain" id="PRO_5002748671" description="Protein-S-isoprenylcysteine O-methyltransferase" evidence="6">
    <location>
        <begin position="28"/>
        <end position="290"/>
    </location>
</feature>
<keyword evidence="5" id="KW-0256">Endoplasmic reticulum</keyword>
<evidence type="ECO:0000256" key="2">
    <source>
        <dbReference type="ARBA" id="ARBA00022692"/>
    </source>
</evidence>
<feature type="transmembrane region" description="Helical" evidence="5">
    <location>
        <begin position="82"/>
        <end position="113"/>
    </location>
</feature>
<name>B0DGG1_LACBS</name>
<dbReference type="PANTHER" id="PTHR43847:SF1">
    <property type="entry name" value="BLL3993 PROTEIN"/>
    <property type="match status" value="1"/>
</dbReference>
<keyword evidence="8" id="KW-1185">Reference proteome</keyword>
<keyword evidence="2 5" id="KW-0812">Transmembrane</keyword>
<keyword evidence="5" id="KW-0808">Transferase</keyword>
<keyword evidence="6" id="KW-0732">Signal</keyword>
<dbReference type="RefSeq" id="XP_001883011.1">
    <property type="nucleotide sequence ID" value="XM_001882976.1"/>
</dbReference>
<evidence type="ECO:0000313" key="7">
    <source>
        <dbReference type="EMBL" id="EDR06150.1"/>
    </source>
</evidence>
<keyword evidence="4 5" id="KW-0472">Membrane</keyword>
<dbReference type="KEGG" id="lbc:LACBIDRAFT_300306"/>
<proteinExistence type="inferred from homology"/>
<dbReference type="Proteomes" id="UP000001194">
    <property type="component" value="Unassembled WGS sequence"/>
</dbReference>
<comment type="subcellular location">
    <subcellularLocation>
        <location evidence="5">Endoplasmic reticulum membrane</location>
        <topology evidence="5">Multi-pass membrane protein</topology>
    </subcellularLocation>
    <subcellularLocation>
        <location evidence="1">Membrane</location>
        <topology evidence="1">Multi-pass membrane protein</topology>
    </subcellularLocation>
</comment>
<dbReference type="PANTHER" id="PTHR43847">
    <property type="entry name" value="BLL3993 PROTEIN"/>
    <property type="match status" value="1"/>
</dbReference>
<dbReference type="GO" id="GO:0032259">
    <property type="term" value="P:methylation"/>
    <property type="evidence" value="ECO:0007669"/>
    <property type="project" value="UniProtKB-KW"/>
</dbReference>
<dbReference type="EC" id="2.1.1.100" evidence="5"/>
<comment type="catalytic activity">
    <reaction evidence="5">
        <text>[protein]-C-terminal S-[(2E,6E)-farnesyl]-L-cysteine + S-adenosyl-L-methionine = [protein]-C-terminal S-[(2E,6E)-farnesyl]-L-cysteine methyl ester + S-adenosyl-L-homocysteine</text>
        <dbReference type="Rhea" id="RHEA:21672"/>
        <dbReference type="Rhea" id="RHEA-COMP:12125"/>
        <dbReference type="Rhea" id="RHEA-COMP:12126"/>
        <dbReference type="ChEBI" id="CHEBI:57856"/>
        <dbReference type="ChEBI" id="CHEBI:59789"/>
        <dbReference type="ChEBI" id="CHEBI:90510"/>
        <dbReference type="ChEBI" id="CHEBI:90511"/>
        <dbReference type="EC" id="2.1.1.100"/>
    </reaction>
</comment>
<evidence type="ECO:0000256" key="6">
    <source>
        <dbReference type="SAM" id="SignalP"/>
    </source>
</evidence>
<dbReference type="Pfam" id="PF04140">
    <property type="entry name" value="ICMT"/>
    <property type="match status" value="1"/>
</dbReference>
<evidence type="ECO:0000256" key="4">
    <source>
        <dbReference type="ARBA" id="ARBA00023136"/>
    </source>
</evidence>
<dbReference type="EMBL" id="DS547109">
    <property type="protein sequence ID" value="EDR06150.1"/>
    <property type="molecule type" value="Genomic_DNA"/>
</dbReference>
<dbReference type="Gene3D" id="1.20.120.1630">
    <property type="match status" value="1"/>
</dbReference>
<gene>
    <name evidence="7" type="ORF">LACBIDRAFT_300306</name>
</gene>
<dbReference type="AlphaFoldDB" id="B0DGG1"/>
<organism evidence="8">
    <name type="scientific">Laccaria bicolor (strain S238N-H82 / ATCC MYA-4686)</name>
    <name type="common">Bicoloured deceiver</name>
    <name type="synonym">Laccaria laccata var. bicolor</name>
    <dbReference type="NCBI Taxonomy" id="486041"/>
    <lineage>
        <taxon>Eukaryota</taxon>
        <taxon>Fungi</taxon>
        <taxon>Dikarya</taxon>
        <taxon>Basidiomycota</taxon>
        <taxon>Agaricomycotina</taxon>
        <taxon>Agaricomycetes</taxon>
        <taxon>Agaricomycetidae</taxon>
        <taxon>Agaricales</taxon>
        <taxon>Agaricineae</taxon>
        <taxon>Hydnangiaceae</taxon>
        <taxon>Laccaria</taxon>
    </lineage>
</organism>
<feature type="transmembrane region" description="Helical" evidence="5">
    <location>
        <begin position="134"/>
        <end position="156"/>
    </location>
</feature>
<dbReference type="InterPro" id="IPR052527">
    <property type="entry name" value="Metal_cation-efflux_comp"/>
</dbReference>
<evidence type="ECO:0000256" key="3">
    <source>
        <dbReference type="ARBA" id="ARBA00022989"/>
    </source>
</evidence>
<dbReference type="GO" id="GO:0005789">
    <property type="term" value="C:endoplasmic reticulum membrane"/>
    <property type="evidence" value="ECO:0007669"/>
    <property type="project" value="UniProtKB-SubCell"/>
</dbReference>
<feature type="signal peptide" evidence="6">
    <location>
        <begin position="1"/>
        <end position="27"/>
    </location>
</feature>
<dbReference type="HOGENOM" id="CLU_065200_6_0_1"/>
<dbReference type="GeneID" id="6078749"/>
<evidence type="ECO:0000256" key="1">
    <source>
        <dbReference type="ARBA" id="ARBA00004141"/>
    </source>
</evidence>
<sequence length="290" mass="32018">MLPILPYLGSKALLLFITALSVHVSLSPPNPPVKKEDQIYFVQKLGLGSKTRTTFNPRNSPIIGITSPFEKVVLWVTFSSKLMIWAGVLLNILALAAVGCSSGNTPLAAAFLGSISRCSAKSDVKLHGLPLESVGVHPALVVGTISTIVAAVLRVWCFKTLGPFFTFEITIRPKHHLITDGPYAWVRHPSYTGVYLTLFGASLSLWSPETLNVECASQTADWTSLGPIWHTWQRTFGMAFAGVWVAKCLFACHGMTTRMKKEDNVLEATFRECWEDYAERVPWKLIPGIW</sequence>
<keyword evidence="3 5" id="KW-1133">Transmembrane helix</keyword>
<keyword evidence="5" id="KW-0949">S-adenosyl-L-methionine</keyword>